<keyword evidence="2" id="KW-1133">Transmembrane helix</keyword>
<dbReference type="InterPro" id="IPR046947">
    <property type="entry name" value="LytR-like"/>
</dbReference>
<keyword evidence="5" id="KW-1185">Reference proteome</keyword>
<dbReference type="InterPro" id="IPR007492">
    <property type="entry name" value="LytTR_DNA-bd_dom"/>
</dbReference>
<dbReference type="InterPro" id="IPR012379">
    <property type="entry name" value="LytTR_MHYE"/>
</dbReference>
<name>A0A8T4IEG5_9SPHN</name>
<feature type="transmembrane region" description="Helical" evidence="2">
    <location>
        <begin position="67"/>
        <end position="85"/>
    </location>
</feature>
<evidence type="ECO:0000256" key="1">
    <source>
        <dbReference type="SAM" id="MobiDB-lite"/>
    </source>
</evidence>
<feature type="transmembrane region" description="Helical" evidence="2">
    <location>
        <begin position="29"/>
        <end position="47"/>
    </location>
</feature>
<dbReference type="EMBL" id="JAGRQC010000002">
    <property type="protein sequence ID" value="MBR0552452.1"/>
    <property type="molecule type" value="Genomic_DNA"/>
</dbReference>
<dbReference type="SMART" id="SM00850">
    <property type="entry name" value="LytTR"/>
    <property type="match status" value="1"/>
</dbReference>
<feature type="domain" description="HTH LytTR-type" evidence="3">
    <location>
        <begin position="186"/>
        <end position="292"/>
    </location>
</feature>
<feature type="transmembrane region" description="Helical" evidence="2">
    <location>
        <begin position="97"/>
        <end position="119"/>
    </location>
</feature>
<evidence type="ECO:0000256" key="2">
    <source>
        <dbReference type="SAM" id="Phobius"/>
    </source>
</evidence>
<dbReference type="PIRSF" id="PIRSF031767">
    <property type="entry name" value="MHYE_LytTR"/>
    <property type="match status" value="1"/>
</dbReference>
<dbReference type="PANTHER" id="PTHR37299:SF1">
    <property type="entry name" value="STAGE 0 SPORULATION PROTEIN A HOMOLOG"/>
    <property type="match status" value="1"/>
</dbReference>
<dbReference type="Proteomes" id="UP000676996">
    <property type="component" value="Unassembled WGS sequence"/>
</dbReference>
<dbReference type="PANTHER" id="PTHR37299">
    <property type="entry name" value="TRANSCRIPTIONAL REGULATOR-RELATED"/>
    <property type="match status" value="1"/>
</dbReference>
<dbReference type="Gene3D" id="2.40.50.1020">
    <property type="entry name" value="LytTr DNA-binding domain"/>
    <property type="match status" value="1"/>
</dbReference>
<dbReference type="PROSITE" id="PS50930">
    <property type="entry name" value="HTH_LYTTR"/>
    <property type="match status" value="1"/>
</dbReference>
<dbReference type="GO" id="GO:0000156">
    <property type="term" value="F:phosphorelay response regulator activity"/>
    <property type="evidence" value="ECO:0007669"/>
    <property type="project" value="InterPro"/>
</dbReference>
<keyword evidence="2" id="KW-0812">Transmembrane</keyword>
<sequence length="299" mass="33592">MNGVKREGGQPAQYSPMVQDRRIDRSTRVWIATALLAFLIVDVQTRIYEFQRNGAEVPLDRILLHELSGIGAYLVMVPVIGWLAARVPPGQMRWHRFLPFHFACSLGTALIAIVIFVGVRKVLSPVMLGEAYVFDPQPIRGFLYEYRKFALFYAAAVTLFALRRQLAYRSDELQAAKTEALRSHRITLKDGNRTIRVKADDVIWMKAASNYVDIAVGDRTILVRGTLQELAEQLLAADVPALRVHRSYVVNGRHIIGCRPDGEGGLSIAMSDDTEIPASRNRRDAVERHLAETDRAPTE</sequence>
<protein>
    <submittedName>
        <fullName evidence="4">LytTR family transcriptional regulator</fullName>
    </submittedName>
</protein>
<dbReference type="RefSeq" id="WP_284053731.1">
    <property type="nucleotide sequence ID" value="NZ_JAGRQC010000002.1"/>
</dbReference>
<dbReference type="AlphaFoldDB" id="A0A8T4IEG5"/>
<feature type="region of interest" description="Disordered" evidence="1">
    <location>
        <begin position="272"/>
        <end position="299"/>
    </location>
</feature>
<feature type="compositionally biased region" description="Basic and acidic residues" evidence="1">
    <location>
        <begin position="281"/>
        <end position="299"/>
    </location>
</feature>
<organism evidence="4 5">
    <name type="scientific">Stakelama marina</name>
    <dbReference type="NCBI Taxonomy" id="2826939"/>
    <lineage>
        <taxon>Bacteria</taxon>
        <taxon>Pseudomonadati</taxon>
        <taxon>Pseudomonadota</taxon>
        <taxon>Alphaproteobacteria</taxon>
        <taxon>Sphingomonadales</taxon>
        <taxon>Sphingomonadaceae</taxon>
        <taxon>Stakelama</taxon>
    </lineage>
</organism>
<proteinExistence type="predicted"/>
<reference evidence="4" key="1">
    <citation type="submission" date="2021-04" db="EMBL/GenBank/DDBJ databases">
        <title>Ouciella asimina sp. nov., isolated from the surface seawater in the hydrothermal field of Okinawa Trough.</title>
        <authorList>
            <person name="Shuang W."/>
        </authorList>
    </citation>
    <scope>NUCLEOTIDE SEQUENCE</scope>
    <source>
        <strain evidence="4">LXI357</strain>
    </source>
</reference>
<keyword evidence="2" id="KW-0472">Membrane</keyword>
<gene>
    <name evidence="4" type="ORF">J7S20_08040</name>
</gene>
<evidence type="ECO:0000313" key="5">
    <source>
        <dbReference type="Proteomes" id="UP000676996"/>
    </source>
</evidence>
<evidence type="ECO:0000313" key="4">
    <source>
        <dbReference type="EMBL" id="MBR0552452.1"/>
    </source>
</evidence>
<dbReference type="GO" id="GO:0003677">
    <property type="term" value="F:DNA binding"/>
    <property type="evidence" value="ECO:0007669"/>
    <property type="project" value="InterPro"/>
</dbReference>
<accession>A0A8T4IEG5</accession>
<dbReference type="Pfam" id="PF04397">
    <property type="entry name" value="LytTR"/>
    <property type="match status" value="1"/>
</dbReference>
<evidence type="ECO:0000259" key="3">
    <source>
        <dbReference type="PROSITE" id="PS50930"/>
    </source>
</evidence>
<comment type="caution">
    <text evidence="4">The sequence shown here is derived from an EMBL/GenBank/DDBJ whole genome shotgun (WGS) entry which is preliminary data.</text>
</comment>